<dbReference type="GO" id="GO:0003886">
    <property type="term" value="F:DNA (cytosine-5-)-methyltransferase activity"/>
    <property type="evidence" value="ECO:0007669"/>
    <property type="project" value="UniProtKB-EC"/>
</dbReference>
<keyword evidence="9" id="KW-1185">Reference proteome</keyword>
<evidence type="ECO:0000313" key="8">
    <source>
        <dbReference type="EMBL" id="MFI2486877.1"/>
    </source>
</evidence>
<feature type="active site" evidence="5">
    <location>
        <position position="93"/>
    </location>
</feature>
<comment type="similarity">
    <text evidence="5 6">Belongs to the class I-like SAM-binding methyltransferase superfamily. C5-methyltransferase family.</text>
</comment>
<dbReference type="RefSeq" id="WP_397403162.1">
    <property type="nucleotide sequence ID" value="NZ_JBIRYI010000004.1"/>
</dbReference>
<dbReference type="PANTHER" id="PTHR10629:SF52">
    <property type="entry name" value="DNA (CYTOSINE-5)-METHYLTRANSFERASE 1"/>
    <property type="match status" value="1"/>
</dbReference>
<keyword evidence="4" id="KW-0680">Restriction system</keyword>
<comment type="catalytic activity">
    <reaction evidence="7">
        <text>a 2'-deoxycytidine in DNA + S-adenosyl-L-methionine = a 5-methyl-2'-deoxycytidine in DNA + S-adenosyl-L-homocysteine + H(+)</text>
        <dbReference type="Rhea" id="RHEA:13681"/>
        <dbReference type="Rhea" id="RHEA-COMP:11369"/>
        <dbReference type="Rhea" id="RHEA-COMP:11370"/>
        <dbReference type="ChEBI" id="CHEBI:15378"/>
        <dbReference type="ChEBI" id="CHEBI:57856"/>
        <dbReference type="ChEBI" id="CHEBI:59789"/>
        <dbReference type="ChEBI" id="CHEBI:85452"/>
        <dbReference type="ChEBI" id="CHEBI:85454"/>
        <dbReference type="EC" id="2.1.1.37"/>
    </reaction>
</comment>
<dbReference type="PANTHER" id="PTHR10629">
    <property type="entry name" value="CYTOSINE-SPECIFIC METHYLTRANSFERASE"/>
    <property type="match status" value="1"/>
</dbReference>
<keyword evidence="3 5" id="KW-0949">S-adenosyl-L-methionine</keyword>
<dbReference type="PROSITE" id="PS51679">
    <property type="entry name" value="SAM_MT_C5"/>
    <property type="match status" value="1"/>
</dbReference>
<dbReference type="EMBL" id="JBIRYI010000004">
    <property type="protein sequence ID" value="MFI2486877.1"/>
    <property type="molecule type" value="Genomic_DNA"/>
</dbReference>
<dbReference type="InterPro" id="IPR001525">
    <property type="entry name" value="C5_MeTfrase"/>
</dbReference>
<dbReference type="Pfam" id="PF00145">
    <property type="entry name" value="DNA_methylase"/>
    <property type="match status" value="1"/>
</dbReference>
<evidence type="ECO:0000256" key="1">
    <source>
        <dbReference type="ARBA" id="ARBA00022603"/>
    </source>
</evidence>
<sequence>MSELRVVEICAGAGGQSLGLHLAGFEHSLAVEIDETAAQTLRTNGKRLGWDMTVAVGDVAAVPERGEKFDEERHVWNPDDHVGIDLLAGGVPCPPFSIAGKQLGTSDERDLFAWAVELVGRMRPRALMLENVRGLSMPRFAAYRQWVKDRLKEHGYWSDWKLLEARDYGVPQLRPRFILVALRDESDARHFNWPEKTPYVGGVGDSLYDLMRVHDWAGAEAWRETANKGIAPTIVGGSKKHGGADLGPTRAKRAWAELGVDAMGIANDAPHPKVHTRDHTPKLTIDMVKILQGWLDDGDYAWNFEGKKTSQYRQIGNAFPPPVARAVGASIRDALTGKGRLKDLAETEAEVMQHEPIYVALKEADGPRTAKELIRAAGGAIHPSDFEQRVGLLSRDFDIKTDGEGEARTYMLGAFKGFVGQDDHGRHLAFARARNRIS</sequence>
<evidence type="ECO:0000256" key="4">
    <source>
        <dbReference type="ARBA" id="ARBA00022747"/>
    </source>
</evidence>
<evidence type="ECO:0000256" key="7">
    <source>
        <dbReference type="RuleBase" id="RU000417"/>
    </source>
</evidence>
<evidence type="ECO:0000256" key="6">
    <source>
        <dbReference type="RuleBase" id="RU000416"/>
    </source>
</evidence>
<gene>
    <name evidence="8" type="ORF">ACH47X_08205</name>
</gene>
<accession>A0ABW7XH85</accession>
<evidence type="ECO:0000256" key="5">
    <source>
        <dbReference type="PROSITE-ProRule" id="PRU01016"/>
    </source>
</evidence>
<dbReference type="PRINTS" id="PR00105">
    <property type="entry name" value="C5METTRFRASE"/>
</dbReference>
<dbReference type="GO" id="GO:0032259">
    <property type="term" value="P:methylation"/>
    <property type="evidence" value="ECO:0007669"/>
    <property type="project" value="UniProtKB-KW"/>
</dbReference>
<comment type="caution">
    <text evidence="8">The sequence shown here is derived from an EMBL/GenBank/DDBJ whole genome shotgun (WGS) entry which is preliminary data.</text>
</comment>
<dbReference type="NCBIfam" id="TIGR00675">
    <property type="entry name" value="dcm"/>
    <property type="match status" value="1"/>
</dbReference>
<name>A0ABW7XH85_9MICO</name>
<dbReference type="EC" id="2.1.1.37" evidence="7"/>
<protein>
    <recommendedName>
        <fullName evidence="7">Cytosine-specific methyltransferase</fullName>
        <ecNumber evidence="7">2.1.1.37</ecNumber>
    </recommendedName>
</protein>
<dbReference type="InterPro" id="IPR031303">
    <property type="entry name" value="C5_meth_CS"/>
</dbReference>
<keyword evidence="1 5" id="KW-0489">Methyltransferase</keyword>
<dbReference type="PROSITE" id="PS00095">
    <property type="entry name" value="C5_MTASE_2"/>
    <property type="match status" value="1"/>
</dbReference>
<organism evidence="8 9">
    <name type="scientific">Promicromonospora kroppenstedtii</name>
    <dbReference type="NCBI Taxonomy" id="440482"/>
    <lineage>
        <taxon>Bacteria</taxon>
        <taxon>Bacillati</taxon>
        <taxon>Actinomycetota</taxon>
        <taxon>Actinomycetes</taxon>
        <taxon>Micrococcales</taxon>
        <taxon>Promicromonosporaceae</taxon>
        <taxon>Promicromonospora</taxon>
    </lineage>
</organism>
<dbReference type="InterPro" id="IPR050390">
    <property type="entry name" value="C5-Methyltransferase"/>
</dbReference>
<evidence type="ECO:0000256" key="2">
    <source>
        <dbReference type="ARBA" id="ARBA00022679"/>
    </source>
</evidence>
<reference evidence="8 9" key="1">
    <citation type="submission" date="2024-10" db="EMBL/GenBank/DDBJ databases">
        <title>The Natural Products Discovery Center: Release of the First 8490 Sequenced Strains for Exploring Actinobacteria Biosynthetic Diversity.</title>
        <authorList>
            <person name="Kalkreuter E."/>
            <person name="Kautsar S.A."/>
            <person name="Yang D."/>
            <person name="Bader C.D."/>
            <person name="Teijaro C.N."/>
            <person name="Fluegel L."/>
            <person name="Davis C.M."/>
            <person name="Simpson J.R."/>
            <person name="Lauterbach L."/>
            <person name="Steele A.D."/>
            <person name="Gui C."/>
            <person name="Meng S."/>
            <person name="Li G."/>
            <person name="Viehrig K."/>
            <person name="Ye F."/>
            <person name="Su P."/>
            <person name="Kiefer A.F."/>
            <person name="Nichols A."/>
            <person name="Cepeda A.J."/>
            <person name="Yan W."/>
            <person name="Fan B."/>
            <person name="Jiang Y."/>
            <person name="Adhikari A."/>
            <person name="Zheng C.-J."/>
            <person name="Schuster L."/>
            <person name="Cowan T.M."/>
            <person name="Smanski M.J."/>
            <person name="Chevrette M.G."/>
            <person name="De Carvalho L.P.S."/>
            <person name="Shen B."/>
        </authorList>
    </citation>
    <scope>NUCLEOTIDE SEQUENCE [LARGE SCALE GENOMIC DNA]</scope>
    <source>
        <strain evidence="8 9">NPDC019481</strain>
    </source>
</reference>
<proteinExistence type="inferred from homology"/>
<keyword evidence="2 5" id="KW-0808">Transferase</keyword>
<evidence type="ECO:0000256" key="3">
    <source>
        <dbReference type="ARBA" id="ARBA00022691"/>
    </source>
</evidence>
<dbReference type="InterPro" id="IPR018117">
    <property type="entry name" value="C5_DNA_meth_AS"/>
</dbReference>
<evidence type="ECO:0000313" key="9">
    <source>
        <dbReference type="Proteomes" id="UP001611580"/>
    </source>
</evidence>
<dbReference type="PROSITE" id="PS00094">
    <property type="entry name" value="C5_MTASE_1"/>
    <property type="match status" value="1"/>
</dbReference>
<dbReference type="InterPro" id="IPR029063">
    <property type="entry name" value="SAM-dependent_MTases_sf"/>
</dbReference>
<dbReference type="Proteomes" id="UP001611580">
    <property type="component" value="Unassembled WGS sequence"/>
</dbReference>
<dbReference type="Gene3D" id="3.40.50.150">
    <property type="entry name" value="Vaccinia Virus protein VP39"/>
    <property type="match status" value="2"/>
</dbReference>
<dbReference type="SUPFAM" id="SSF53335">
    <property type="entry name" value="S-adenosyl-L-methionine-dependent methyltransferases"/>
    <property type="match status" value="1"/>
</dbReference>